<accession>A0A9W4DNK5</accession>
<proteinExistence type="predicted"/>
<feature type="compositionally biased region" description="Polar residues" evidence="1">
    <location>
        <begin position="16"/>
        <end position="27"/>
    </location>
</feature>
<evidence type="ECO:0000256" key="1">
    <source>
        <dbReference type="SAM" id="MobiDB-lite"/>
    </source>
</evidence>
<keyword evidence="3" id="KW-1185">Reference proteome</keyword>
<evidence type="ECO:0000313" key="2">
    <source>
        <dbReference type="EMBL" id="CAG6393221.1"/>
    </source>
</evidence>
<name>A0A9W4DNK5_9ACTN</name>
<dbReference type="AlphaFoldDB" id="A0A9W4DNK5"/>
<protein>
    <submittedName>
        <fullName evidence="2">Uncharacterized protein</fullName>
    </submittedName>
</protein>
<feature type="region of interest" description="Disordered" evidence="1">
    <location>
        <begin position="1"/>
        <end position="36"/>
    </location>
</feature>
<dbReference type="EMBL" id="CAJSLV010000048">
    <property type="protein sequence ID" value="CAG6393221.1"/>
    <property type="molecule type" value="Genomic_DNA"/>
</dbReference>
<comment type="caution">
    <text evidence="2">The sequence shown here is derived from an EMBL/GenBank/DDBJ whole genome shotgun (WGS) entry which is preliminary data.</text>
</comment>
<dbReference type="Proteomes" id="UP001152519">
    <property type="component" value="Unassembled WGS sequence"/>
</dbReference>
<sequence>MDGFAAVRHWRKHVTQDPTEGQRTTKSGFPRQGDEAYGSVFRTPIRWSEQGCPCHSITYQARDARPGSRSPRAWWPR</sequence>
<organism evidence="2 3">
    <name type="scientific">Actinacidiphila cocklensis</name>
    <dbReference type="NCBI Taxonomy" id="887465"/>
    <lineage>
        <taxon>Bacteria</taxon>
        <taxon>Bacillati</taxon>
        <taxon>Actinomycetota</taxon>
        <taxon>Actinomycetes</taxon>
        <taxon>Kitasatosporales</taxon>
        <taxon>Streptomycetaceae</taxon>
        <taxon>Actinacidiphila</taxon>
    </lineage>
</organism>
<evidence type="ECO:0000313" key="3">
    <source>
        <dbReference type="Proteomes" id="UP001152519"/>
    </source>
</evidence>
<reference evidence="2" key="1">
    <citation type="submission" date="2021-05" db="EMBL/GenBank/DDBJ databases">
        <authorList>
            <person name="Arsene-Ploetze F."/>
        </authorList>
    </citation>
    <scope>NUCLEOTIDE SEQUENCE</scope>
    <source>
        <strain evidence="2">DSM 42138</strain>
    </source>
</reference>
<gene>
    <name evidence="2" type="ORF">SCOCK_20252</name>
</gene>